<keyword evidence="2" id="KW-0732">Signal</keyword>
<dbReference type="InterPro" id="IPR022603">
    <property type="entry name" value="DUF3152"/>
</dbReference>
<gene>
    <name evidence="4" type="ORF">AFL01nite_29050</name>
</gene>
<dbReference type="RefSeq" id="WP_146828659.1">
    <property type="nucleotide sequence ID" value="NZ_BAAAYQ010000001.1"/>
</dbReference>
<reference evidence="4 5" key="1">
    <citation type="submission" date="2019-07" db="EMBL/GenBank/DDBJ databases">
        <title>Whole genome shotgun sequence of Aeromicrobium flavum NBRC 107625.</title>
        <authorList>
            <person name="Hosoyama A."/>
            <person name="Uohara A."/>
            <person name="Ohji S."/>
            <person name="Ichikawa N."/>
        </authorList>
    </citation>
    <scope>NUCLEOTIDE SEQUENCE [LARGE SCALE GENOMIC DNA]</scope>
    <source>
        <strain evidence="4 5">NBRC 107625</strain>
    </source>
</reference>
<evidence type="ECO:0000313" key="4">
    <source>
        <dbReference type="EMBL" id="GEO90578.1"/>
    </source>
</evidence>
<dbReference type="Gene3D" id="3.40.390.10">
    <property type="entry name" value="Collagenase (Catalytic Domain)"/>
    <property type="match status" value="1"/>
</dbReference>
<dbReference type="Proteomes" id="UP000321769">
    <property type="component" value="Unassembled WGS sequence"/>
</dbReference>
<protein>
    <recommendedName>
        <fullName evidence="3">DUF3152 domain-containing protein</fullName>
    </recommendedName>
</protein>
<evidence type="ECO:0000313" key="5">
    <source>
        <dbReference type="Proteomes" id="UP000321769"/>
    </source>
</evidence>
<organism evidence="4 5">
    <name type="scientific">Aeromicrobium flavum</name>
    <dbReference type="NCBI Taxonomy" id="416568"/>
    <lineage>
        <taxon>Bacteria</taxon>
        <taxon>Bacillati</taxon>
        <taxon>Actinomycetota</taxon>
        <taxon>Actinomycetes</taxon>
        <taxon>Propionibacteriales</taxon>
        <taxon>Nocardioidaceae</taxon>
        <taxon>Aeromicrobium</taxon>
    </lineage>
</organism>
<keyword evidence="5" id="KW-1185">Reference proteome</keyword>
<comment type="caution">
    <text evidence="4">The sequence shown here is derived from an EMBL/GenBank/DDBJ whole genome shotgun (WGS) entry which is preliminary data.</text>
</comment>
<name>A0A512HYQ7_9ACTN</name>
<evidence type="ECO:0000256" key="1">
    <source>
        <dbReference type="SAM" id="MobiDB-lite"/>
    </source>
</evidence>
<dbReference type="OrthoDB" id="9779865at2"/>
<sequence length="297" mass="33057">MLSRILPLVLALGLLSAAPAGATADASAAEPTVAPTSAPALQPIVVRERPRMKGTARFGKTLTRTVGRYSVGGLTFRTQWLRDGKPITGATRWKYKPRVRDVGHTIRVRVTVSRAGHRSIAPRSSWRRIKHVRDTRRTVKYSIATKGRMTTSVATFRRQVQQILDDPRGWRAGGIRFTRVKSGGSMTIVLAQASQVPSYSSACSSTWSCRVGRHVIINQERWKHASPAWNRAKGTTLLGYRHMVVNHEVGHWLGWHHASCGGKGQKAPVMMQQSKGRNGCTFNPWPKPSERNVPRYR</sequence>
<dbReference type="AlphaFoldDB" id="A0A512HYQ7"/>
<evidence type="ECO:0000259" key="3">
    <source>
        <dbReference type="Pfam" id="PF11350"/>
    </source>
</evidence>
<feature type="region of interest" description="Disordered" evidence="1">
    <location>
        <begin position="274"/>
        <end position="297"/>
    </location>
</feature>
<proteinExistence type="predicted"/>
<dbReference type="GO" id="GO:0008237">
    <property type="term" value="F:metallopeptidase activity"/>
    <property type="evidence" value="ECO:0007669"/>
    <property type="project" value="InterPro"/>
</dbReference>
<feature type="domain" description="DUF3152" evidence="3">
    <location>
        <begin position="131"/>
        <end position="276"/>
    </location>
</feature>
<feature type="chain" id="PRO_5038465317" description="DUF3152 domain-containing protein" evidence="2">
    <location>
        <begin position="23"/>
        <end position="297"/>
    </location>
</feature>
<evidence type="ECO:0000256" key="2">
    <source>
        <dbReference type="SAM" id="SignalP"/>
    </source>
</evidence>
<dbReference type="Pfam" id="PF11350">
    <property type="entry name" value="DUF3152"/>
    <property type="match status" value="1"/>
</dbReference>
<dbReference type="SUPFAM" id="SSF55486">
    <property type="entry name" value="Metalloproteases ('zincins'), catalytic domain"/>
    <property type="match status" value="1"/>
</dbReference>
<feature type="signal peptide" evidence="2">
    <location>
        <begin position="1"/>
        <end position="22"/>
    </location>
</feature>
<feature type="compositionally biased region" description="Basic and acidic residues" evidence="1">
    <location>
        <begin position="288"/>
        <end position="297"/>
    </location>
</feature>
<accession>A0A512HYQ7</accession>
<dbReference type="InterPro" id="IPR024079">
    <property type="entry name" value="MetalloPept_cat_dom_sf"/>
</dbReference>
<dbReference type="EMBL" id="BJZQ01000023">
    <property type="protein sequence ID" value="GEO90578.1"/>
    <property type="molecule type" value="Genomic_DNA"/>
</dbReference>
<dbReference type="Gene3D" id="2.60.40.2700">
    <property type="match status" value="1"/>
</dbReference>